<dbReference type="PANTHER" id="PTHR11800">
    <property type="entry name" value="DNA-DIRECTED RNA POLYMERASE"/>
    <property type="match status" value="1"/>
</dbReference>
<dbReference type="InterPro" id="IPR011262">
    <property type="entry name" value="DNA-dir_RNA_pol_insert"/>
</dbReference>
<dbReference type="SUPFAM" id="SSF56553">
    <property type="entry name" value="Insert subdomain of RNA polymerase alpha subunit"/>
    <property type="match status" value="1"/>
</dbReference>
<dbReference type="HOGENOM" id="CLU_038421_1_0_1"/>
<reference evidence="5" key="1">
    <citation type="submission" date="2011-03" db="EMBL/GenBank/DDBJ databases">
        <title>The genome sequence of Vavraia culicis strain floridensis.</title>
        <authorList>
            <consortium name="The Broad Institute Genome Sequencing Platform"/>
            <person name="Cuomo C."/>
            <person name="Becnel J."/>
            <person name="Sanscrainte N."/>
            <person name="Young S.K."/>
            <person name="Zeng Q."/>
            <person name="Gargeya S."/>
            <person name="Fitzgerald M."/>
            <person name="Haas B."/>
            <person name="Abouelleil A."/>
            <person name="Alvarado L."/>
            <person name="Arachchi H.M."/>
            <person name="Berlin A."/>
            <person name="Chapman S.B."/>
            <person name="Gearin G."/>
            <person name="Goldberg J."/>
            <person name="Griggs A."/>
            <person name="Gujja S."/>
            <person name="Hansen M."/>
            <person name="Heiman D."/>
            <person name="Howarth C."/>
            <person name="Larimer J."/>
            <person name="Lui A."/>
            <person name="MacDonald P.J.P."/>
            <person name="McCowen C."/>
            <person name="Montmayeur A."/>
            <person name="Murphy C."/>
            <person name="Neiman D."/>
            <person name="Pearson M."/>
            <person name="Priest M."/>
            <person name="Roberts A."/>
            <person name="Saif S."/>
            <person name="Shea T."/>
            <person name="Sisk P."/>
            <person name="Stolte C."/>
            <person name="Sykes S."/>
            <person name="Wortman J."/>
            <person name="Nusbaum C."/>
            <person name="Birren B."/>
        </authorList>
    </citation>
    <scope>NUCLEOTIDE SEQUENCE [LARGE SCALE GENOMIC DNA]</scope>
    <source>
        <strain evidence="5">floridensis</strain>
    </source>
</reference>
<dbReference type="GO" id="GO:0005665">
    <property type="term" value="C:RNA polymerase II, core complex"/>
    <property type="evidence" value="ECO:0007669"/>
    <property type="project" value="TreeGrafter"/>
</dbReference>
<evidence type="ECO:0000256" key="1">
    <source>
        <dbReference type="ARBA" id="ARBA00022478"/>
    </source>
</evidence>
<evidence type="ECO:0000256" key="2">
    <source>
        <dbReference type="ARBA" id="ARBA00023163"/>
    </source>
</evidence>
<organism evidence="4 5">
    <name type="scientific">Vavraia culicis (isolate floridensis)</name>
    <name type="common">Microsporidian parasite</name>
    <dbReference type="NCBI Taxonomy" id="948595"/>
    <lineage>
        <taxon>Eukaryota</taxon>
        <taxon>Fungi</taxon>
        <taxon>Fungi incertae sedis</taxon>
        <taxon>Microsporidia</taxon>
        <taxon>Pleistophoridae</taxon>
        <taxon>Vavraia</taxon>
    </lineage>
</organism>
<dbReference type="GO" id="GO:0006366">
    <property type="term" value="P:transcription by RNA polymerase II"/>
    <property type="evidence" value="ECO:0007669"/>
    <property type="project" value="TreeGrafter"/>
</dbReference>
<dbReference type="Gene3D" id="2.170.120.12">
    <property type="entry name" value="DNA-directed RNA polymerase, insert domain"/>
    <property type="match status" value="1"/>
</dbReference>
<dbReference type="FunCoup" id="L2GV78">
    <property type="interactions" value="213"/>
</dbReference>
<dbReference type="SUPFAM" id="SSF55257">
    <property type="entry name" value="RBP11-like subunits of RNA polymerase"/>
    <property type="match status" value="1"/>
</dbReference>
<evidence type="ECO:0000313" key="5">
    <source>
        <dbReference type="Proteomes" id="UP000011081"/>
    </source>
</evidence>
<dbReference type="GeneID" id="19879142"/>
<name>L2GV78_VAVCU</name>
<dbReference type="InterPro" id="IPR036603">
    <property type="entry name" value="RBP11-like"/>
</dbReference>
<dbReference type="PANTHER" id="PTHR11800:SF2">
    <property type="entry name" value="DNA-DIRECTED RNA POLYMERASE II SUBUNIT RPB3"/>
    <property type="match status" value="1"/>
</dbReference>
<gene>
    <name evidence="4" type="ORF">VCUG_01263</name>
</gene>
<dbReference type="InterPro" id="IPR050518">
    <property type="entry name" value="Rpo3/RPB3_RNA_Pol_subunit"/>
</dbReference>
<proteinExistence type="predicted"/>
<dbReference type="GO" id="GO:0046983">
    <property type="term" value="F:protein dimerization activity"/>
    <property type="evidence" value="ECO:0007669"/>
    <property type="project" value="InterPro"/>
</dbReference>
<dbReference type="Pfam" id="PF01193">
    <property type="entry name" value="RNA_pol_L"/>
    <property type="match status" value="1"/>
</dbReference>
<dbReference type="STRING" id="948595.L2GV78"/>
<dbReference type="RefSeq" id="XP_008074281.1">
    <property type="nucleotide sequence ID" value="XM_008076090.1"/>
</dbReference>
<dbReference type="OrthoDB" id="270173at2759"/>
<feature type="domain" description="DNA-directed RNA polymerase RpoA/D/Rpb3-type" evidence="3">
    <location>
        <begin position="30"/>
        <end position="211"/>
    </location>
</feature>
<dbReference type="Proteomes" id="UP000011081">
    <property type="component" value="Unassembled WGS sequence"/>
</dbReference>
<protein>
    <recommendedName>
        <fullName evidence="3">DNA-directed RNA polymerase RpoA/D/Rpb3-type domain-containing protein</fullName>
    </recommendedName>
</protein>
<keyword evidence="5" id="KW-1185">Reference proteome</keyword>
<dbReference type="SMART" id="SM00662">
    <property type="entry name" value="RPOLD"/>
    <property type="match status" value="1"/>
</dbReference>
<dbReference type="GO" id="GO:0003899">
    <property type="term" value="F:DNA-directed RNA polymerase activity"/>
    <property type="evidence" value="ECO:0007669"/>
    <property type="project" value="InterPro"/>
</dbReference>
<keyword evidence="2" id="KW-0804">Transcription</keyword>
<dbReference type="InParanoid" id="L2GV78"/>
<keyword evidence="1" id="KW-0240">DNA-directed RNA polymerase</keyword>
<dbReference type="VEuPathDB" id="MicrosporidiaDB:VCUG_01263"/>
<dbReference type="AlphaFoldDB" id="L2GV78"/>
<sequence length="217" mass="24017">MVRPINPLINTVHRVHPMKKMVILETTPTTINFTITPSTNSFLNAIRRTLLSEVPTIAIDLVTVHKNTTCIPNEMLVHRLSLIPLPITPLKRKEECTCNVSCPECSVTFSLNAVSNEGMTVNASHLFSDAVDTTRLKGLICKMGEKQSVKMTALARTGVAKEHAKFCVVTVVKINGEKIEFEVLDEVGKPADVLVMALRVIKEKVGRLIRAIEEYEG</sequence>
<evidence type="ECO:0000259" key="3">
    <source>
        <dbReference type="SMART" id="SM00662"/>
    </source>
</evidence>
<dbReference type="InterPro" id="IPR011263">
    <property type="entry name" value="DNA-dir_RNA_pol_RpoA/D/Rpb3"/>
</dbReference>
<evidence type="ECO:0000313" key="4">
    <source>
        <dbReference type="EMBL" id="ELA47267.1"/>
    </source>
</evidence>
<dbReference type="OMA" id="AKWQPCN"/>
<dbReference type="EMBL" id="GL877421">
    <property type="protein sequence ID" value="ELA47267.1"/>
    <property type="molecule type" value="Genomic_DNA"/>
</dbReference>
<dbReference type="InterPro" id="IPR036643">
    <property type="entry name" value="RNApol_insert_sf"/>
</dbReference>
<dbReference type="Pfam" id="PF01000">
    <property type="entry name" value="RNA_pol_A_bac"/>
    <property type="match status" value="1"/>
</dbReference>
<accession>L2GV78</accession>